<protein>
    <submittedName>
        <fullName evidence="1">Uncharacterized protein</fullName>
    </submittedName>
</protein>
<keyword evidence="2" id="KW-1185">Reference proteome</keyword>
<organism evidence="1 2">
    <name type="scientific">Persea americana</name>
    <name type="common">Avocado</name>
    <dbReference type="NCBI Taxonomy" id="3435"/>
    <lineage>
        <taxon>Eukaryota</taxon>
        <taxon>Viridiplantae</taxon>
        <taxon>Streptophyta</taxon>
        <taxon>Embryophyta</taxon>
        <taxon>Tracheophyta</taxon>
        <taxon>Spermatophyta</taxon>
        <taxon>Magnoliopsida</taxon>
        <taxon>Magnoliidae</taxon>
        <taxon>Laurales</taxon>
        <taxon>Lauraceae</taxon>
        <taxon>Persea</taxon>
    </lineage>
</organism>
<proteinExistence type="predicted"/>
<sequence>MASSRLFLLYHLLLLVVVPLCHGGTEPGRLSPEILALQEADRVIRLPGQPPVKFKQFAGYVTVNESHGKALFYWFFEATHKPEKKPLLLWLNGEANLLFVESPVGVGFSYTNTSSDIENLGDRITAKDSYSFLINWFRRFPQYKSHDFYIAGESYAGHYVPQLSEVIFDENKRTSKKNYIKFKGFMIGNAWMDDGTDTKGMIDYAWDHAVISDTLYHTIKKNCDFSDNNLTTTCHAAIGEYFEVYNIIDMYSLYAPKCVNPNGVSRQRRMIDGIAPSNLEADRVIRLPGQAPVKFKQFAGYVTVNKSHGKALFYWFFEATHKPEKRPLLLWLNGENQTMDCQTALGRYYSLYNIIDMYSLYAPRCVSGSSTVKSLTNPHKEAPKFITKIELLRRLPAGYDPCLQEYATAYFNRPDVQEALHANVTKISRPWSLCSNEVNIAWMDSQTSVLPIIKRLVDGHLRVWIFSGDTDGRVPVTSTRYTLNKLGLNTTEEWATWLVDGLLSMRD</sequence>
<evidence type="ECO:0000313" key="1">
    <source>
        <dbReference type="EMBL" id="KAJ8618562.1"/>
    </source>
</evidence>
<dbReference type="EMBL" id="CM056812">
    <property type="protein sequence ID" value="KAJ8618562.1"/>
    <property type="molecule type" value="Genomic_DNA"/>
</dbReference>
<evidence type="ECO:0000313" key="2">
    <source>
        <dbReference type="Proteomes" id="UP001234297"/>
    </source>
</evidence>
<accession>A0ACC2KC16</accession>
<gene>
    <name evidence="1" type="ORF">MRB53_014748</name>
</gene>
<dbReference type="Proteomes" id="UP001234297">
    <property type="component" value="Chromosome 4"/>
</dbReference>
<name>A0ACC2KC16_PERAE</name>
<comment type="caution">
    <text evidence="1">The sequence shown here is derived from an EMBL/GenBank/DDBJ whole genome shotgun (WGS) entry which is preliminary data.</text>
</comment>
<reference evidence="1 2" key="1">
    <citation type="journal article" date="2022" name="Hortic Res">
        <title>A haplotype resolved chromosomal level avocado genome allows analysis of novel avocado genes.</title>
        <authorList>
            <person name="Nath O."/>
            <person name="Fletcher S.J."/>
            <person name="Hayward A."/>
            <person name="Shaw L.M."/>
            <person name="Masouleh A.K."/>
            <person name="Furtado A."/>
            <person name="Henry R.J."/>
            <person name="Mitter N."/>
        </authorList>
    </citation>
    <scope>NUCLEOTIDE SEQUENCE [LARGE SCALE GENOMIC DNA]</scope>
    <source>
        <strain evidence="2">cv. Hass</strain>
    </source>
</reference>